<accession>A0ABS5YEQ9</accession>
<reference evidence="2 3" key="1">
    <citation type="journal article" date="2021" name="Genome Biol. Evol.">
        <title>The evolution of interdependence in a four-way mealybug symbiosis.</title>
        <authorList>
            <person name="Garber A.I."/>
            <person name="Kupper M."/>
            <person name="Laetsch D.R."/>
            <person name="Weldon S.R."/>
            <person name="Ladinsky M.S."/>
            <person name="Bjorkman P.J."/>
            <person name="McCutcheon J.P."/>
        </authorList>
    </citation>
    <scope>NUCLEOTIDE SEQUENCE [LARGE SCALE GENOMIC DNA]</scope>
    <source>
        <strain evidence="2">SOD</strain>
    </source>
</reference>
<proteinExistence type="predicted"/>
<organism evidence="2 3">
    <name type="scientific">Candidatus Sodalis endolongispinus</name>
    <dbReference type="NCBI Taxonomy" id="2812662"/>
    <lineage>
        <taxon>Bacteria</taxon>
        <taxon>Pseudomonadati</taxon>
        <taxon>Pseudomonadota</taxon>
        <taxon>Gammaproteobacteria</taxon>
        <taxon>Enterobacterales</taxon>
        <taxon>Bruguierivoracaceae</taxon>
        <taxon>Sodalis</taxon>
    </lineage>
</organism>
<keyword evidence="3" id="KW-1185">Reference proteome</keyword>
<feature type="region of interest" description="Disordered" evidence="1">
    <location>
        <begin position="52"/>
        <end position="73"/>
    </location>
</feature>
<gene>
    <name evidence="2" type="ORF">JZM24_17435</name>
</gene>
<dbReference type="RefSeq" id="WP_215671308.1">
    <property type="nucleotide sequence ID" value="NZ_JAFJYC010000003.1"/>
</dbReference>
<sequence length="73" mass="8317">MGQYNILYKSLLAESSFLIVEGKNNNLVDLLPMEEITQTLHDLRTFVPNLNEHVPVPTNHKEKGPYQPAQLIT</sequence>
<name>A0ABS5YEQ9_9GAMM</name>
<dbReference type="Proteomes" id="UP000811282">
    <property type="component" value="Unassembled WGS sequence"/>
</dbReference>
<comment type="caution">
    <text evidence="2">The sequence shown here is derived from an EMBL/GenBank/DDBJ whole genome shotgun (WGS) entry which is preliminary data.</text>
</comment>
<dbReference type="EMBL" id="JAFJYC010000003">
    <property type="protein sequence ID" value="MBT9433428.1"/>
    <property type="molecule type" value="Genomic_DNA"/>
</dbReference>
<evidence type="ECO:0000256" key="1">
    <source>
        <dbReference type="SAM" id="MobiDB-lite"/>
    </source>
</evidence>
<protein>
    <submittedName>
        <fullName evidence="2">Uncharacterized protein</fullName>
    </submittedName>
</protein>
<evidence type="ECO:0000313" key="3">
    <source>
        <dbReference type="Proteomes" id="UP000811282"/>
    </source>
</evidence>
<evidence type="ECO:0000313" key="2">
    <source>
        <dbReference type="EMBL" id="MBT9433428.1"/>
    </source>
</evidence>